<keyword evidence="1" id="KW-0732">Signal</keyword>
<keyword evidence="3" id="KW-1185">Reference proteome</keyword>
<evidence type="ECO:0000313" key="2">
    <source>
        <dbReference type="EMBL" id="KAL2828017.1"/>
    </source>
</evidence>
<feature type="signal peptide" evidence="1">
    <location>
        <begin position="1"/>
        <end position="25"/>
    </location>
</feature>
<feature type="chain" id="PRO_5046224636" evidence="1">
    <location>
        <begin position="26"/>
        <end position="235"/>
    </location>
</feature>
<accession>A0ABR4IKB3</accession>
<gene>
    <name evidence="2" type="ORF">BDW59DRAFT_53566</name>
</gene>
<comment type="caution">
    <text evidence="2">The sequence shown here is derived from an EMBL/GenBank/DDBJ whole genome shotgun (WGS) entry which is preliminary data.</text>
</comment>
<protein>
    <submittedName>
        <fullName evidence="2">Uncharacterized protein</fullName>
    </submittedName>
</protein>
<dbReference type="Pfam" id="PF19535">
    <property type="entry name" value="DUF6060"/>
    <property type="match status" value="1"/>
</dbReference>
<evidence type="ECO:0000313" key="3">
    <source>
        <dbReference type="Proteomes" id="UP001610335"/>
    </source>
</evidence>
<organism evidence="2 3">
    <name type="scientific">Aspergillus cavernicola</name>
    <dbReference type="NCBI Taxonomy" id="176166"/>
    <lineage>
        <taxon>Eukaryota</taxon>
        <taxon>Fungi</taxon>
        <taxon>Dikarya</taxon>
        <taxon>Ascomycota</taxon>
        <taxon>Pezizomycotina</taxon>
        <taxon>Eurotiomycetes</taxon>
        <taxon>Eurotiomycetidae</taxon>
        <taxon>Eurotiales</taxon>
        <taxon>Aspergillaceae</taxon>
        <taxon>Aspergillus</taxon>
        <taxon>Aspergillus subgen. Nidulantes</taxon>
    </lineage>
</organism>
<dbReference type="EMBL" id="JBFXLS010000022">
    <property type="protein sequence ID" value="KAL2828017.1"/>
    <property type="molecule type" value="Genomic_DNA"/>
</dbReference>
<evidence type="ECO:0000256" key="1">
    <source>
        <dbReference type="SAM" id="SignalP"/>
    </source>
</evidence>
<sequence length="235" mass="24531">MLSHLYTATALSLGSLLILPSSVQAQSSQANCTVFNWDNNAAYIKENTPPIRVSAASSCAENSANFTCALTADGDELVSATNNITNLNTGTFAMVIDETVDNSTFPAPSFNESVIGSVSATRMLTPGQSGYLNFTAYLFCYTGTVENCTDGVEDDTGIEICAPVWHQDQSSSILDGIHTVVNVSEQVVEGGQLMDPYENQVSGDGDDGEGGAMSLKLNGGLAMFAAIVAGGLVMV</sequence>
<proteinExistence type="predicted"/>
<name>A0ABR4IKB3_9EURO</name>
<dbReference type="Proteomes" id="UP001610335">
    <property type="component" value="Unassembled WGS sequence"/>
</dbReference>
<dbReference type="InterPro" id="IPR045702">
    <property type="entry name" value="DUF6060"/>
</dbReference>
<reference evidence="2 3" key="1">
    <citation type="submission" date="2024-07" db="EMBL/GenBank/DDBJ databases">
        <title>Section-level genome sequencing and comparative genomics of Aspergillus sections Usti and Cavernicolus.</title>
        <authorList>
            <consortium name="Lawrence Berkeley National Laboratory"/>
            <person name="Nybo J.L."/>
            <person name="Vesth T.C."/>
            <person name="Theobald S."/>
            <person name="Frisvad J.C."/>
            <person name="Larsen T.O."/>
            <person name="Kjaerboelling I."/>
            <person name="Rothschild-Mancinelli K."/>
            <person name="Lyhne E.K."/>
            <person name="Kogle M.E."/>
            <person name="Barry K."/>
            <person name="Clum A."/>
            <person name="Na H."/>
            <person name="Ledsgaard L."/>
            <person name="Lin J."/>
            <person name="Lipzen A."/>
            <person name="Kuo A."/>
            <person name="Riley R."/>
            <person name="Mondo S."/>
            <person name="LaButti K."/>
            <person name="Haridas S."/>
            <person name="Pangalinan J."/>
            <person name="Salamov A.A."/>
            <person name="Simmons B.A."/>
            <person name="Magnuson J.K."/>
            <person name="Chen J."/>
            <person name="Drula E."/>
            <person name="Henrissat B."/>
            <person name="Wiebenga A."/>
            <person name="Lubbers R.J."/>
            <person name="Gomes A.C."/>
            <person name="Makela M.R."/>
            <person name="Stajich J."/>
            <person name="Grigoriev I.V."/>
            <person name="Mortensen U.H."/>
            <person name="De vries R.P."/>
            <person name="Baker S.E."/>
            <person name="Andersen M.R."/>
        </authorList>
    </citation>
    <scope>NUCLEOTIDE SEQUENCE [LARGE SCALE GENOMIC DNA]</scope>
    <source>
        <strain evidence="2 3">CBS 600.67</strain>
    </source>
</reference>